<dbReference type="HOGENOM" id="CLU_2256473_0_0_1"/>
<dbReference type="InParanoid" id="A0A0D0D2S4"/>
<dbReference type="EMBL" id="KN825472">
    <property type="protein sequence ID" value="KIK90782.1"/>
    <property type="molecule type" value="Genomic_DNA"/>
</dbReference>
<dbReference type="AlphaFoldDB" id="A0A0D0D2S4"/>
<organism evidence="1 2">
    <name type="scientific">Paxillus rubicundulus Ve08.2h10</name>
    <dbReference type="NCBI Taxonomy" id="930991"/>
    <lineage>
        <taxon>Eukaryota</taxon>
        <taxon>Fungi</taxon>
        <taxon>Dikarya</taxon>
        <taxon>Basidiomycota</taxon>
        <taxon>Agaricomycotina</taxon>
        <taxon>Agaricomycetes</taxon>
        <taxon>Agaricomycetidae</taxon>
        <taxon>Boletales</taxon>
        <taxon>Paxilineae</taxon>
        <taxon>Paxillaceae</taxon>
        <taxon>Paxillus</taxon>
    </lineage>
</organism>
<reference evidence="1 2" key="1">
    <citation type="submission" date="2014-04" db="EMBL/GenBank/DDBJ databases">
        <authorList>
            <consortium name="DOE Joint Genome Institute"/>
            <person name="Kuo A."/>
            <person name="Kohler A."/>
            <person name="Jargeat P."/>
            <person name="Nagy L.G."/>
            <person name="Floudas D."/>
            <person name="Copeland A."/>
            <person name="Barry K.W."/>
            <person name="Cichocki N."/>
            <person name="Veneault-Fourrey C."/>
            <person name="LaButti K."/>
            <person name="Lindquist E.A."/>
            <person name="Lipzen A."/>
            <person name="Lundell T."/>
            <person name="Morin E."/>
            <person name="Murat C."/>
            <person name="Sun H."/>
            <person name="Tunlid A."/>
            <person name="Henrissat B."/>
            <person name="Grigoriev I.V."/>
            <person name="Hibbett D.S."/>
            <person name="Martin F."/>
            <person name="Nordberg H.P."/>
            <person name="Cantor M.N."/>
            <person name="Hua S.X."/>
        </authorList>
    </citation>
    <scope>NUCLEOTIDE SEQUENCE [LARGE SCALE GENOMIC DNA]</scope>
    <source>
        <strain evidence="1 2">Ve08.2h10</strain>
    </source>
</reference>
<feature type="non-terminal residue" evidence="1">
    <location>
        <position position="1"/>
    </location>
</feature>
<keyword evidence="2" id="KW-1185">Reference proteome</keyword>
<evidence type="ECO:0000313" key="1">
    <source>
        <dbReference type="EMBL" id="KIK90782.1"/>
    </source>
</evidence>
<feature type="non-terminal residue" evidence="1">
    <location>
        <position position="104"/>
    </location>
</feature>
<proteinExistence type="predicted"/>
<name>A0A0D0D2S4_9AGAM</name>
<dbReference type="Proteomes" id="UP000054538">
    <property type="component" value="Unassembled WGS sequence"/>
</dbReference>
<reference evidence="2" key="2">
    <citation type="submission" date="2015-01" db="EMBL/GenBank/DDBJ databases">
        <title>Evolutionary Origins and Diversification of the Mycorrhizal Mutualists.</title>
        <authorList>
            <consortium name="DOE Joint Genome Institute"/>
            <consortium name="Mycorrhizal Genomics Consortium"/>
            <person name="Kohler A."/>
            <person name="Kuo A."/>
            <person name="Nagy L.G."/>
            <person name="Floudas D."/>
            <person name="Copeland A."/>
            <person name="Barry K.W."/>
            <person name="Cichocki N."/>
            <person name="Veneault-Fourrey C."/>
            <person name="LaButti K."/>
            <person name="Lindquist E.A."/>
            <person name="Lipzen A."/>
            <person name="Lundell T."/>
            <person name="Morin E."/>
            <person name="Murat C."/>
            <person name="Riley R."/>
            <person name="Ohm R."/>
            <person name="Sun H."/>
            <person name="Tunlid A."/>
            <person name="Henrissat B."/>
            <person name="Grigoriev I.V."/>
            <person name="Hibbett D.S."/>
            <person name="Martin F."/>
        </authorList>
    </citation>
    <scope>NUCLEOTIDE SEQUENCE [LARGE SCALE GENOMIC DNA]</scope>
    <source>
        <strain evidence="2">Ve08.2h10</strain>
    </source>
</reference>
<sequence length="104" mass="11689">ISKQDRKQLKQEAQAISRQNKVPSKQLVQLAEVNNIHTMLLHVAALLLKQEMKDEEATATSLSVSLNSKDFELMLKAHLIVCLLSLNITAYVTDAHTQLMVSMF</sequence>
<dbReference type="OrthoDB" id="2693152at2759"/>
<evidence type="ECO:0000313" key="2">
    <source>
        <dbReference type="Proteomes" id="UP000054538"/>
    </source>
</evidence>
<protein>
    <submittedName>
        <fullName evidence="1">Uncharacterized protein</fullName>
    </submittedName>
</protein>
<accession>A0A0D0D2S4</accession>
<gene>
    <name evidence="1" type="ORF">PAXRUDRAFT_38833</name>
</gene>